<evidence type="ECO:0000259" key="2">
    <source>
        <dbReference type="PROSITE" id="PS51782"/>
    </source>
</evidence>
<dbReference type="CDD" id="cd00118">
    <property type="entry name" value="LysM"/>
    <property type="match status" value="2"/>
</dbReference>
<feature type="domain" description="LysM" evidence="2">
    <location>
        <begin position="88"/>
        <end position="132"/>
    </location>
</feature>
<dbReference type="RefSeq" id="WP_182483768.1">
    <property type="nucleotide sequence ID" value="NZ_JACGWU010000001.1"/>
</dbReference>
<evidence type="ECO:0000313" key="3">
    <source>
        <dbReference type="EMBL" id="MBA8828347.1"/>
    </source>
</evidence>
<gene>
    <name evidence="3" type="ORF">FB555_000418</name>
</gene>
<feature type="region of interest" description="Disordered" evidence="1">
    <location>
        <begin position="51"/>
        <end position="71"/>
    </location>
</feature>
<evidence type="ECO:0000313" key="4">
    <source>
        <dbReference type="Proteomes" id="UP000524237"/>
    </source>
</evidence>
<name>A0A7W3PND6_9MICO</name>
<keyword evidence="4" id="KW-1185">Reference proteome</keyword>
<proteinExistence type="predicted"/>
<protein>
    <submittedName>
        <fullName evidence="3">LysM repeat protein</fullName>
    </submittedName>
</protein>
<dbReference type="SUPFAM" id="SSF54106">
    <property type="entry name" value="LysM domain"/>
    <property type="match status" value="2"/>
</dbReference>
<dbReference type="Proteomes" id="UP000524237">
    <property type="component" value="Unassembled WGS sequence"/>
</dbReference>
<dbReference type="InterPro" id="IPR036779">
    <property type="entry name" value="LysM_dom_sf"/>
</dbReference>
<dbReference type="EMBL" id="JACGWU010000001">
    <property type="protein sequence ID" value="MBA8828347.1"/>
    <property type="molecule type" value="Genomic_DNA"/>
</dbReference>
<dbReference type="Gene3D" id="3.10.350.10">
    <property type="entry name" value="LysM domain"/>
    <property type="match status" value="2"/>
</dbReference>
<dbReference type="GO" id="GO:0008932">
    <property type="term" value="F:lytic endotransglycosylase activity"/>
    <property type="evidence" value="ECO:0007669"/>
    <property type="project" value="TreeGrafter"/>
</dbReference>
<organism evidence="3 4">
    <name type="scientific">Alpinimonas psychrophila</name>
    <dbReference type="NCBI Taxonomy" id="748908"/>
    <lineage>
        <taxon>Bacteria</taxon>
        <taxon>Bacillati</taxon>
        <taxon>Actinomycetota</taxon>
        <taxon>Actinomycetes</taxon>
        <taxon>Micrococcales</taxon>
        <taxon>Microbacteriaceae</taxon>
        <taxon>Alpinimonas</taxon>
    </lineage>
</organism>
<feature type="domain" description="LysM" evidence="2">
    <location>
        <begin position="149"/>
        <end position="193"/>
    </location>
</feature>
<reference evidence="3 4" key="1">
    <citation type="submission" date="2020-07" db="EMBL/GenBank/DDBJ databases">
        <title>Sequencing the genomes of 1000 actinobacteria strains.</title>
        <authorList>
            <person name="Klenk H.-P."/>
        </authorList>
    </citation>
    <scope>NUCLEOTIDE SEQUENCE [LARGE SCALE GENOMIC DNA]</scope>
    <source>
        <strain evidence="3 4">DSM 23737</strain>
    </source>
</reference>
<dbReference type="PANTHER" id="PTHR33734:SF22">
    <property type="entry name" value="MEMBRANE-BOUND LYTIC MUREIN TRANSGLYCOSYLASE D"/>
    <property type="match status" value="1"/>
</dbReference>
<dbReference type="PROSITE" id="PS51782">
    <property type="entry name" value="LYSM"/>
    <property type="match status" value="2"/>
</dbReference>
<comment type="caution">
    <text evidence="3">The sequence shown here is derived from an EMBL/GenBank/DDBJ whole genome shotgun (WGS) entry which is preliminary data.</text>
</comment>
<evidence type="ECO:0000256" key="1">
    <source>
        <dbReference type="SAM" id="MobiDB-lite"/>
    </source>
</evidence>
<dbReference type="PANTHER" id="PTHR33734">
    <property type="entry name" value="LYSM DOMAIN-CONTAINING GPI-ANCHORED PROTEIN 2"/>
    <property type="match status" value="1"/>
</dbReference>
<accession>A0A7W3PND6</accession>
<dbReference type="SMART" id="SM00257">
    <property type="entry name" value="LysM"/>
    <property type="match status" value="2"/>
</dbReference>
<dbReference type="Pfam" id="PF01476">
    <property type="entry name" value="LysM"/>
    <property type="match status" value="2"/>
</dbReference>
<dbReference type="AlphaFoldDB" id="A0A7W3PND6"/>
<dbReference type="InterPro" id="IPR018392">
    <property type="entry name" value="LysM"/>
</dbReference>
<feature type="compositionally biased region" description="Basic and acidic residues" evidence="1">
    <location>
        <begin position="56"/>
        <end position="68"/>
    </location>
</feature>
<sequence>MDGRRFRSNHANMVTPSLTARVRKNPRASLVVPVALTAIVGVVLGVHSAPGAHAADTPRGDRVLKSKPVDPSVLHQVPREVSPNIRGGKYTVVEGDTVAQIAAAAGISTAELLAANGLSWKTLIFTSQQLLIPRSTSGSSVPTMAPAITRHRVDAGDTLEMIGRTYGVQPRALMTANGLDRSSRLIVGQRLVVPDSHVMGELPAESVA</sequence>